<organism evidence="1">
    <name type="scientific">marine metagenome</name>
    <dbReference type="NCBI Taxonomy" id="408172"/>
    <lineage>
        <taxon>unclassified sequences</taxon>
        <taxon>metagenomes</taxon>
        <taxon>ecological metagenomes</taxon>
    </lineage>
</organism>
<dbReference type="EMBL" id="UINC01027477">
    <property type="protein sequence ID" value="SVB06785.1"/>
    <property type="molecule type" value="Genomic_DNA"/>
</dbReference>
<accession>A0A382AZ27</accession>
<sequence>GGGETKVILRGEHSPDFNYRAFIKSMPLGQSTLSAKSRITIRKVSPNNSPSRTIYYLFPLGDIASYQTFEFPSEANSLEAVNGKVIDGLVLSPRDIANIPIYTYVTTEHLTEEMIPLRDFDIVVEAYDPATNFTSAGNKLFDGWETMSAGAITTTKVSEGDFRVVKNPNTPTATSELHGYDILEVRLEPPNGLIMLDEYNNNTFVTTKEDAYDLKIPYLLEPKITNDGDLMVTFKTSEKGGNTYLNAVDILNTYFRDIRGLVMYYADEPFVLANEQIKIPEDNDENRDDTKQIFTVANDDGSTSTMEVKRTFWLKKKIEINLKLGTVSVKFPYFQNKNIKSSNIVIGFFDTLLHQKHFDVNDTARQLASRGNIKTIYGEKNLNFSRVAVPVDKFSGDPRVGGTKNTFNPETIYNEDGTVKVQGDLTKNSASIAIYRESFEDDAISSASCEIEVTS</sequence>
<gene>
    <name evidence="1" type="ORF">METZ01_LOCUS159639</name>
</gene>
<feature type="non-terminal residue" evidence="1">
    <location>
        <position position="1"/>
    </location>
</feature>
<name>A0A382AZ27_9ZZZZ</name>
<protein>
    <submittedName>
        <fullName evidence="1">Uncharacterized protein</fullName>
    </submittedName>
</protein>
<feature type="non-terminal residue" evidence="1">
    <location>
        <position position="455"/>
    </location>
</feature>
<reference evidence="1" key="1">
    <citation type="submission" date="2018-05" db="EMBL/GenBank/DDBJ databases">
        <authorList>
            <person name="Lanie J.A."/>
            <person name="Ng W.-L."/>
            <person name="Kazmierczak K.M."/>
            <person name="Andrzejewski T.M."/>
            <person name="Davidsen T.M."/>
            <person name="Wayne K.J."/>
            <person name="Tettelin H."/>
            <person name="Glass J.I."/>
            <person name="Rusch D."/>
            <person name="Podicherti R."/>
            <person name="Tsui H.-C.T."/>
            <person name="Winkler M.E."/>
        </authorList>
    </citation>
    <scope>NUCLEOTIDE SEQUENCE</scope>
</reference>
<evidence type="ECO:0000313" key="1">
    <source>
        <dbReference type="EMBL" id="SVB06785.1"/>
    </source>
</evidence>
<proteinExistence type="predicted"/>
<dbReference type="AlphaFoldDB" id="A0A382AZ27"/>